<dbReference type="EC" id="2.3.-.-" evidence="2"/>
<evidence type="ECO:0000313" key="2">
    <source>
        <dbReference type="EMBL" id="MFD0282437.1"/>
    </source>
</evidence>
<dbReference type="GO" id="GO:0016746">
    <property type="term" value="F:acyltransferase activity"/>
    <property type="evidence" value="ECO:0007669"/>
    <property type="project" value="UniProtKB-KW"/>
</dbReference>
<dbReference type="Proteomes" id="UP001596957">
    <property type="component" value="Unassembled WGS sequence"/>
</dbReference>
<keyword evidence="2" id="KW-0808">Transferase</keyword>
<sequence>MNDDRTHGLRFSPLAADDETTVVQWLRLLDDSAGDVPGAAPPCAVDMRGSLRFPPPATKLEDWVVRHDGSDGFDGPDGRVVGALRLALPDGADVARVDQLLVAPGLRRRGIGRALYERAAGIAAGHGRSALAATVVEALPGGPARDAGPAAFAAAVGASRASMPAGVHQWLDLGTHDPLAAGVPEVPEGYSLVTWGTITPDEYAVRVSVLEQSLGDESFEEVDEEREVRTSYAREFETMRVGRGRRAYHTGVVHEASGRLAGYTSVSKTTGNPEYALQGMTVVHRGHRGHRLGLLLKLANLEYVLRHEPGVRLVETANAEDNQSMIAVNAAMGFVPYERWVSWTGLVGSGG</sequence>
<dbReference type="Gene3D" id="3.40.630.30">
    <property type="match status" value="1"/>
</dbReference>
<proteinExistence type="predicted"/>
<reference evidence="3" key="1">
    <citation type="journal article" date="2019" name="Int. J. Syst. Evol. Microbiol.">
        <title>The Global Catalogue of Microorganisms (GCM) 10K type strain sequencing project: providing services to taxonomists for standard genome sequencing and annotation.</title>
        <authorList>
            <consortium name="The Broad Institute Genomics Platform"/>
            <consortium name="The Broad Institute Genome Sequencing Center for Infectious Disease"/>
            <person name="Wu L."/>
            <person name="Ma J."/>
        </authorList>
    </citation>
    <scope>NUCLEOTIDE SEQUENCE [LARGE SCALE GENOMIC DNA]</scope>
    <source>
        <strain evidence="3">CGMCC 4.7198</strain>
    </source>
</reference>
<keyword evidence="3" id="KW-1185">Reference proteome</keyword>
<dbReference type="Pfam" id="PF00583">
    <property type="entry name" value="Acetyltransf_1"/>
    <property type="match status" value="2"/>
</dbReference>
<accession>A0ABW2VEJ6</accession>
<organism evidence="2 3">
    <name type="scientific">Streptomyces lutosisoli</name>
    <dbReference type="NCBI Taxonomy" id="2665721"/>
    <lineage>
        <taxon>Bacteria</taxon>
        <taxon>Bacillati</taxon>
        <taxon>Actinomycetota</taxon>
        <taxon>Actinomycetes</taxon>
        <taxon>Kitasatosporales</taxon>
        <taxon>Streptomycetaceae</taxon>
        <taxon>Streptomyces</taxon>
    </lineage>
</organism>
<gene>
    <name evidence="2" type="ORF">ACFQZP_12195</name>
</gene>
<protein>
    <submittedName>
        <fullName evidence="2">GNAT family N-acetyltransferase</fullName>
        <ecNumber evidence="2">2.3.-.-</ecNumber>
    </submittedName>
</protein>
<evidence type="ECO:0000313" key="3">
    <source>
        <dbReference type="Proteomes" id="UP001596957"/>
    </source>
</evidence>
<feature type="domain" description="N-acetyltransferase" evidence="1">
    <location>
        <begin position="9"/>
        <end position="180"/>
    </location>
</feature>
<dbReference type="InterPro" id="IPR016181">
    <property type="entry name" value="Acyl_CoA_acyltransferase"/>
</dbReference>
<dbReference type="InterPro" id="IPR000182">
    <property type="entry name" value="GNAT_dom"/>
</dbReference>
<dbReference type="EMBL" id="JBHTEC010000001">
    <property type="protein sequence ID" value="MFD0282437.1"/>
    <property type="molecule type" value="Genomic_DNA"/>
</dbReference>
<dbReference type="CDD" id="cd04301">
    <property type="entry name" value="NAT_SF"/>
    <property type="match status" value="1"/>
</dbReference>
<evidence type="ECO:0000259" key="1">
    <source>
        <dbReference type="PROSITE" id="PS51186"/>
    </source>
</evidence>
<dbReference type="SUPFAM" id="SSF55729">
    <property type="entry name" value="Acyl-CoA N-acyltransferases (Nat)"/>
    <property type="match status" value="2"/>
</dbReference>
<keyword evidence="2" id="KW-0012">Acyltransferase</keyword>
<dbReference type="PROSITE" id="PS51186">
    <property type="entry name" value="GNAT"/>
    <property type="match status" value="1"/>
</dbReference>
<dbReference type="RefSeq" id="WP_381257859.1">
    <property type="nucleotide sequence ID" value="NZ_JBHTBI010000021.1"/>
</dbReference>
<comment type="caution">
    <text evidence="2">The sequence shown here is derived from an EMBL/GenBank/DDBJ whole genome shotgun (WGS) entry which is preliminary data.</text>
</comment>
<name>A0ABW2VEJ6_9ACTN</name>